<dbReference type="Proteomes" id="UP000192872">
    <property type="component" value="Unassembled WGS sequence"/>
</dbReference>
<dbReference type="RefSeq" id="WP_376800629.1">
    <property type="nucleotide sequence ID" value="NZ_DBNB01000005.1"/>
</dbReference>
<dbReference type="InterPro" id="IPR001433">
    <property type="entry name" value="OxRdtase_FAD/NAD-bd"/>
</dbReference>
<dbReference type="InterPro" id="IPR017927">
    <property type="entry name" value="FAD-bd_FR_type"/>
</dbReference>
<dbReference type="SUPFAM" id="SSF52343">
    <property type="entry name" value="Ferredoxin reductase-like, C-terminal NADP-linked domain"/>
    <property type="match status" value="1"/>
</dbReference>
<accession>A0A1W9I283</accession>
<dbReference type="InterPro" id="IPR023173">
    <property type="entry name" value="NADPH_Cyt_P450_Rdtase_alpha"/>
</dbReference>
<keyword evidence="6" id="KW-0288">FMN</keyword>
<dbReference type="GO" id="GO:0019344">
    <property type="term" value="P:cysteine biosynthetic process"/>
    <property type="evidence" value="ECO:0007669"/>
    <property type="project" value="UniProtKB-KW"/>
</dbReference>
<evidence type="ECO:0000256" key="2">
    <source>
        <dbReference type="ARBA" id="ARBA00001974"/>
    </source>
</evidence>
<evidence type="ECO:0000259" key="16">
    <source>
        <dbReference type="PROSITE" id="PS51384"/>
    </source>
</evidence>
<evidence type="ECO:0000256" key="7">
    <source>
        <dbReference type="ARBA" id="ARBA00022723"/>
    </source>
</evidence>
<evidence type="ECO:0000256" key="13">
    <source>
        <dbReference type="ARBA" id="ARBA00023014"/>
    </source>
</evidence>
<dbReference type="InterPro" id="IPR003097">
    <property type="entry name" value="CysJ-like_FAD-binding"/>
</dbReference>
<keyword evidence="10" id="KW-0813">Transport</keyword>
<keyword evidence="7" id="KW-0479">Metal-binding</keyword>
<evidence type="ECO:0000259" key="17">
    <source>
        <dbReference type="PROSITE" id="PS51656"/>
    </source>
</evidence>
<dbReference type="EMBL" id="LWDL01000007">
    <property type="protein sequence ID" value="OQW53697.1"/>
    <property type="molecule type" value="Genomic_DNA"/>
</dbReference>
<dbReference type="GO" id="GO:0046872">
    <property type="term" value="F:metal ion binding"/>
    <property type="evidence" value="ECO:0007669"/>
    <property type="project" value="UniProtKB-KW"/>
</dbReference>
<dbReference type="Pfam" id="PF00667">
    <property type="entry name" value="FAD_binding_1"/>
    <property type="match status" value="2"/>
</dbReference>
<dbReference type="STRING" id="1827387.A4S15_14530"/>
<evidence type="ECO:0000256" key="11">
    <source>
        <dbReference type="ARBA" id="ARBA00023002"/>
    </source>
</evidence>
<dbReference type="PRINTS" id="PR00371">
    <property type="entry name" value="FPNCR"/>
</dbReference>
<gene>
    <name evidence="18" type="ORF">A4S15_14530</name>
</gene>
<dbReference type="InterPro" id="IPR001709">
    <property type="entry name" value="Flavoprot_Pyr_Nucl_cyt_Rdtase"/>
</dbReference>
<evidence type="ECO:0000256" key="9">
    <source>
        <dbReference type="ARBA" id="ARBA00022857"/>
    </source>
</evidence>
<evidence type="ECO:0000256" key="5">
    <source>
        <dbReference type="ARBA" id="ARBA00022630"/>
    </source>
</evidence>
<keyword evidence="13" id="KW-0411">Iron-sulfur</keyword>
<evidence type="ECO:0000256" key="1">
    <source>
        <dbReference type="ARBA" id="ARBA00001917"/>
    </source>
</evidence>
<evidence type="ECO:0000256" key="10">
    <source>
        <dbReference type="ARBA" id="ARBA00022982"/>
    </source>
</evidence>
<keyword evidence="12" id="KW-0408">Iron</keyword>
<feature type="domain" description="4Fe-4S" evidence="17">
    <location>
        <begin position="73"/>
        <end position="141"/>
    </location>
</feature>
<dbReference type="EC" id="1.8.1.2" evidence="3"/>
<dbReference type="GO" id="GO:0050660">
    <property type="term" value="F:flavin adenine dinucleotide binding"/>
    <property type="evidence" value="ECO:0007669"/>
    <property type="project" value="TreeGrafter"/>
</dbReference>
<keyword evidence="10" id="KW-0249">Electron transport</keyword>
<dbReference type="GO" id="GO:0004783">
    <property type="term" value="F:sulfite reductase (NADPH) activity"/>
    <property type="evidence" value="ECO:0007669"/>
    <property type="project" value="UniProtKB-EC"/>
</dbReference>
<dbReference type="GO" id="GO:0005829">
    <property type="term" value="C:cytosol"/>
    <property type="evidence" value="ECO:0007669"/>
    <property type="project" value="TreeGrafter"/>
</dbReference>
<comment type="cofactor">
    <cofactor evidence="2">
        <name>FAD</name>
        <dbReference type="ChEBI" id="CHEBI:57692"/>
    </cofactor>
</comment>
<dbReference type="InterPro" id="IPR039261">
    <property type="entry name" value="FNR_nucleotide-bd"/>
</dbReference>
<keyword evidence="4" id="KW-0004">4Fe-4S</keyword>
<keyword evidence="8" id="KW-0274">FAD</keyword>
<evidence type="ECO:0000256" key="14">
    <source>
        <dbReference type="ARBA" id="ARBA00023192"/>
    </source>
</evidence>
<dbReference type="PROSITE" id="PS51384">
    <property type="entry name" value="FAD_FR"/>
    <property type="match status" value="1"/>
</dbReference>
<sequence>MTINLPLVKSYDLLPETAPFEAAQRAWLSGFFAGYLKLDTAAVTALAPGEVSALLNEPPAEADDAPWHDPAMEIAERLKRAEGRSVRQKLFAAMAQQDCGQCGYVCATYSAALASGSEARLNLCAPGGKETLRAIKSLMQDGAGAAVQAAPVAANAPPARGMSRDNPTEVRFLSRRKLNGEGSQKETYHIEFDLSGSGVSYVVGDSFGVFADNDPRLADAIIALMGARPDAPVGGSTLRHALIHERALGPAPDTLFQLISFVTGGAQRAKAQALAKGDDPDGDAALLDVLGTLHKFAGLKLSPEAFTEALDLLQPRLYSISSSPKTIPDQLSLTVDSVRYRLGQRQRHGLASTFLAERALPGAAIKAYVQKAHDFALPADMAKPIIMIGPGTGIAPFRAFLHERIACRAPGRNWLFFGHQRSACDFFYADELNAMKSAGHLQRLTLAWSRDGKDKIYVQDRMRDSGSELWSWLKDGAHLYVCGDAKRMAKDVERVLVDIAGAHGKMSSEDAVSFVAGLKKAGRYQADVY</sequence>
<evidence type="ECO:0000256" key="6">
    <source>
        <dbReference type="ARBA" id="ARBA00022643"/>
    </source>
</evidence>
<evidence type="ECO:0000256" key="3">
    <source>
        <dbReference type="ARBA" id="ARBA00012604"/>
    </source>
</evidence>
<name>A0A1W9I283_9HYPH</name>
<evidence type="ECO:0000256" key="15">
    <source>
        <dbReference type="ARBA" id="ARBA00052219"/>
    </source>
</evidence>
<dbReference type="PANTHER" id="PTHR19384">
    <property type="entry name" value="NITRIC OXIDE SYNTHASE-RELATED"/>
    <property type="match status" value="1"/>
</dbReference>
<keyword evidence="11" id="KW-0560">Oxidoreductase</keyword>
<proteinExistence type="predicted"/>
<dbReference type="Gene3D" id="1.10.15.40">
    <property type="entry name" value="Electron transport complex subunit B, putative Fe-S cluster"/>
    <property type="match status" value="1"/>
</dbReference>
<dbReference type="Gene3D" id="3.40.50.80">
    <property type="entry name" value="Nucleotide-binding domain of ferredoxin-NADP reductase (FNR) module"/>
    <property type="match status" value="1"/>
</dbReference>
<keyword evidence="9" id="KW-0521">NADP</keyword>
<keyword evidence="5" id="KW-0285">Flavoprotein</keyword>
<dbReference type="FunFam" id="3.40.50.80:FF:000001">
    <property type="entry name" value="NADPH--cytochrome P450 reductase 1"/>
    <property type="match status" value="1"/>
</dbReference>
<evidence type="ECO:0000256" key="4">
    <source>
        <dbReference type="ARBA" id="ARBA00022485"/>
    </source>
</evidence>
<evidence type="ECO:0000313" key="19">
    <source>
        <dbReference type="Proteomes" id="UP000192872"/>
    </source>
</evidence>
<dbReference type="PROSITE" id="PS51656">
    <property type="entry name" value="4FE4S"/>
    <property type="match status" value="1"/>
</dbReference>
<comment type="cofactor">
    <cofactor evidence="1">
        <name>FMN</name>
        <dbReference type="ChEBI" id="CHEBI:58210"/>
    </cofactor>
</comment>
<dbReference type="Pfam" id="PF00175">
    <property type="entry name" value="NAD_binding_1"/>
    <property type="match status" value="1"/>
</dbReference>
<dbReference type="InterPro" id="IPR007202">
    <property type="entry name" value="4Fe-4S_dom"/>
</dbReference>
<comment type="caution">
    <text evidence="18">The sequence shown here is derived from an EMBL/GenBank/DDBJ whole genome shotgun (WGS) entry which is preliminary data.</text>
</comment>
<dbReference type="SUPFAM" id="SSF63380">
    <property type="entry name" value="Riboflavin synthase domain-like"/>
    <property type="match status" value="1"/>
</dbReference>
<comment type="catalytic activity">
    <reaction evidence="15">
        <text>hydrogen sulfide + 3 NADP(+) + 3 H2O = sulfite + 3 NADPH + 4 H(+)</text>
        <dbReference type="Rhea" id="RHEA:13801"/>
        <dbReference type="ChEBI" id="CHEBI:15377"/>
        <dbReference type="ChEBI" id="CHEBI:15378"/>
        <dbReference type="ChEBI" id="CHEBI:17359"/>
        <dbReference type="ChEBI" id="CHEBI:29919"/>
        <dbReference type="ChEBI" id="CHEBI:57783"/>
        <dbReference type="ChEBI" id="CHEBI:58349"/>
        <dbReference type="EC" id="1.8.1.2"/>
    </reaction>
</comment>
<dbReference type="GO" id="GO:0051539">
    <property type="term" value="F:4 iron, 4 sulfur cluster binding"/>
    <property type="evidence" value="ECO:0007669"/>
    <property type="project" value="UniProtKB-KW"/>
</dbReference>
<evidence type="ECO:0000256" key="8">
    <source>
        <dbReference type="ARBA" id="ARBA00022827"/>
    </source>
</evidence>
<feature type="domain" description="FAD-binding FR-type" evidence="16">
    <location>
        <begin position="165"/>
        <end position="378"/>
    </location>
</feature>
<keyword evidence="14" id="KW-0198">Cysteine biosynthesis</keyword>
<dbReference type="InterPro" id="IPR017938">
    <property type="entry name" value="Riboflavin_synthase-like_b-brl"/>
</dbReference>
<dbReference type="Gene3D" id="2.40.30.10">
    <property type="entry name" value="Translation factors"/>
    <property type="match status" value="1"/>
</dbReference>
<dbReference type="CDD" id="cd06199">
    <property type="entry name" value="SiR"/>
    <property type="match status" value="1"/>
</dbReference>
<dbReference type="Gene3D" id="1.20.990.10">
    <property type="entry name" value="NADPH-cytochrome p450 Reductase, Chain A, domain 3"/>
    <property type="match status" value="1"/>
</dbReference>
<keyword evidence="14" id="KW-0028">Amino-acid biosynthesis</keyword>
<dbReference type="AlphaFoldDB" id="A0A1W9I283"/>
<evidence type="ECO:0000256" key="12">
    <source>
        <dbReference type="ARBA" id="ARBA00023004"/>
    </source>
</evidence>
<dbReference type="NCBIfam" id="NF004859">
    <property type="entry name" value="PRK06214.1"/>
    <property type="match status" value="1"/>
</dbReference>
<dbReference type="GO" id="GO:0010181">
    <property type="term" value="F:FMN binding"/>
    <property type="evidence" value="ECO:0007669"/>
    <property type="project" value="TreeGrafter"/>
</dbReference>
<organism evidence="18 19">
    <name type="scientific">Candidatus Raskinella chloraquaticus</name>
    <dbReference type="NCBI Taxonomy" id="1951219"/>
    <lineage>
        <taxon>Bacteria</taxon>
        <taxon>Pseudomonadati</taxon>
        <taxon>Pseudomonadota</taxon>
        <taxon>Alphaproteobacteria</taxon>
        <taxon>Hyphomicrobiales</taxon>
        <taxon>Phreatobacteraceae</taxon>
        <taxon>Candidatus Raskinella</taxon>
    </lineage>
</organism>
<reference evidence="18 19" key="1">
    <citation type="journal article" date="2017" name="Water Res.">
        <title>Comammox in drinking water systems.</title>
        <authorList>
            <person name="Wang Y."/>
            <person name="Ma L."/>
            <person name="Mao Y."/>
            <person name="Jiang X."/>
            <person name="Xia Y."/>
            <person name="Yu K."/>
            <person name="Li B."/>
            <person name="Zhang T."/>
        </authorList>
    </citation>
    <scope>NUCLEOTIDE SEQUENCE [LARGE SCALE GENOMIC DNA]</scope>
    <source>
        <strain evidence="18">SG_bin8</strain>
    </source>
</reference>
<dbReference type="PANTHER" id="PTHR19384:SF128">
    <property type="entry name" value="NADPH OXIDOREDUCTASE A"/>
    <property type="match status" value="1"/>
</dbReference>
<protein>
    <recommendedName>
        <fullName evidence="3">assimilatory sulfite reductase (NADPH)</fullName>
        <ecNumber evidence="3">1.8.1.2</ecNumber>
    </recommendedName>
</protein>
<evidence type="ECO:0000313" key="18">
    <source>
        <dbReference type="EMBL" id="OQW53697.1"/>
    </source>
</evidence>